<comment type="caution">
    <text evidence="1">The sequence shown here is derived from an EMBL/GenBank/DDBJ whole genome shotgun (WGS) entry which is preliminary data.</text>
</comment>
<name>A0ABY2HFB9_9HYPO</name>
<evidence type="ECO:0000313" key="1">
    <source>
        <dbReference type="EMBL" id="TFB06983.1"/>
    </source>
</evidence>
<keyword evidence="2" id="KW-1185">Reference proteome</keyword>
<dbReference type="Proteomes" id="UP001642720">
    <property type="component" value="Unassembled WGS sequence"/>
</dbReference>
<feature type="non-terminal residue" evidence="1">
    <location>
        <position position="1"/>
    </location>
</feature>
<reference evidence="1 2" key="1">
    <citation type="submission" date="2018-01" db="EMBL/GenBank/DDBJ databases">
        <title>Genome characterization of the sugarcane-associated fungus Trichoderma ghanense CCMA-1212 and their application in lignocelulose bioconversion.</title>
        <authorList>
            <person name="Steindorff A.S."/>
            <person name="Mendes T.D."/>
            <person name="Vilela E.S.D."/>
            <person name="Rodrigues D.S."/>
            <person name="Formighieri E.F."/>
            <person name="Melo I.S."/>
            <person name="Favaro L.C.L."/>
        </authorList>
    </citation>
    <scope>NUCLEOTIDE SEQUENCE [LARGE SCALE GENOMIC DNA]</scope>
    <source>
        <strain evidence="1 2">CCMA-1212</strain>
    </source>
</reference>
<sequence length="108" mass="11990">FYPSRCCFVLDHCFCSPRGHDVDEANTLRLAPCPRMAGPCAFMHVRVRYSVGYTNTLPTSHDDGVSSRLVPFRLVSSCHFQIPHQCLLVLLTSKCRTSGTGPFEALGE</sequence>
<evidence type="ECO:0000313" key="2">
    <source>
        <dbReference type="Proteomes" id="UP001642720"/>
    </source>
</evidence>
<gene>
    <name evidence="1" type="ORF">CCMA1212_000854</name>
</gene>
<protein>
    <submittedName>
        <fullName evidence="1">Uncharacterized protein</fullName>
    </submittedName>
</protein>
<dbReference type="EMBL" id="PPTA01000001">
    <property type="protein sequence ID" value="TFB06983.1"/>
    <property type="molecule type" value="Genomic_DNA"/>
</dbReference>
<dbReference type="RefSeq" id="XP_073563184.1">
    <property type="nucleotide sequence ID" value="XM_073698305.1"/>
</dbReference>
<dbReference type="GeneID" id="300572755"/>
<organism evidence="1 2">
    <name type="scientific">Trichoderma ghanense</name>
    <dbReference type="NCBI Taxonomy" id="65468"/>
    <lineage>
        <taxon>Eukaryota</taxon>
        <taxon>Fungi</taxon>
        <taxon>Dikarya</taxon>
        <taxon>Ascomycota</taxon>
        <taxon>Pezizomycotina</taxon>
        <taxon>Sordariomycetes</taxon>
        <taxon>Hypocreomycetidae</taxon>
        <taxon>Hypocreales</taxon>
        <taxon>Hypocreaceae</taxon>
        <taxon>Trichoderma</taxon>
    </lineage>
</organism>
<accession>A0ABY2HFB9</accession>
<proteinExistence type="predicted"/>